<dbReference type="Pfam" id="PF00595">
    <property type="entry name" value="PDZ"/>
    <property type="match status" value="1"/>
</dbReference>
<dbReference type="SUPFAM" id="SSF50156">
    <property type="entry name" value="PDZ domain-like"/>
    <property type="match status" value="1"/>
</dbReference>
<dbReference type="GO" id="GO:0045202">
    <property type="term" value="C:synapse"/>
    <property type="evidence" value="ECO:0007669"/>
    <property type="project" value="UniProtKB-SubCell"/>
</dbReference>
<comment type="caution">
    <text evidence="6">The sequence shown here is derived from an EMBL/GenBank/DDBJ whole genome shotgun (WGS) entry which is preliminary data.</text>
</comment>
<evidence type="ECO:0000256" key="3">
    <source>
        <dbReference type="SAM" id="MobiDB-lite"/>
    </source>
</evidence>
<evidence type="ECO:0000256" key="1">
    <source>
        <dbReference type="ARBA" id="ARBA00023018"/>
    </source>
</evidence>
<dbReference type="PANTHER" id="PTHR12157:SF21">
    <property type="entry name" value="RAB3 INTERACTING MOLECULE, ISOFORM F"/>
    <property type="match status" value="1"/>
</dbReference>
<dbReference type="GO" id="GO:0016020">
    <property type="term" value="C:membrane"/>
    <property type="evidence" value="ECO:0007669"/>
    <property type="project" value="InterPro"/>
</dbReference>
<organism evidence="6 7">
    <name type="scientific">Ditylenchus destructor</name>
    <dbReference type="NCBI Taxonomy" id="166010"/>
    <lineage>
        <taxon>Eukaryota</taxon>
        <taxon>Metazoa</taxon>
        <taxon>Ecdysozoa</taxon>
        <taxon>Nematoda</taxon>
        <taxon>Chromadorea</taxon>
        <taxon>Rhabditida</taxon>
        <taxon>Tylenchina</taxon>
        <taxon>Tylenchomorpha</taxon>
        <taxon>Sphaerularioidea</taxon>
        <taxon>Anguinidae</taxon>
        <taxon>Anguininae</taxon>
        <taxon>Ditylenchus</taxon>
    </lineage>
</organism>
<dbReference type="PROSITE" id="PS50106">
    <property type="entry name" value="PDZ"/>
    <property type="match status" value="1"/>
</dbReference>
<dbReference type="InterPro" id="IPR035892">
    <property type="entry name" value="C2_domain_sf"/>
</dbReference>
<dbReference type="PROSITE" id="PS50004">
    <property type="entry name" value="C2"/>
    <property type="match status" value="1"/>
</dbReference>
<dbReference type="Gene3D" id="2.60.40.150">
    <property type="entry name" value="C2 domain"/>
    <property type="match status" value="1"/>
</dbReference>
<evidence type="ECO:0000313" key="7">
    <source>
        <dbReference type="Proteomes" id="UP001201812"/>
    </source>
</evidence>
<feature type="region of interest" description="Disordered" evidence="3">
    <location>
        <begin position="162"/>
        <end position="202"/>
    </location>
</feature>
<dbReference type="SMART" id="SM00239">
    <property type="entry name" value="C2"/>
    <property type="match status" value="1"/>
</dbReference>
<evidence type="ECO:0000259" key="4">
    <source>
        <dbReference type="PROSITE" id="PS50004"/>
    </source>
</evidence>
<dbReference type="InterPro" id="IPR001478">
    <property type="entry name" value="PDZ"/>
</dbReference>
<reference evidence="6" key="1">
    <citation type="submission" date="2022-01" db="EMBL/GenBank/DDBJ databases">
        <title>Genome Sequence Resource for Two Populations of Ditylenchus destructor, the Migratory Endoparasitic Phytonematode.</title>
        <authorList>
            <person name="Zhang H."/>
            <person name="Lin R."/>
            <person name="Xie B."/>
        </authorList>
    </citation>
    <scope>NUCLEOTIDE SEQUENCE</scope>
    <source>
        <strain evidence="6">BazhouSP</strain>
    </source>
</reference>
<feature type="compositionally biased region" description="Basic and acidic residues" evidence="3">
    <location>
        <begin position="182"/>
        <end position="194"/>
    </location>
</feature>
<dbReference type="GO" id="GO:0006887">
    <property type="term" value="P:exocytosis"/>
    <property type="evidence" value="ECO:0007669"/>
    <property type="project" value="InterPro"/>
</dbReference>
<feature type="domain" description="PDZ" evidence="5">
    <location>
        <begin position="23"/>
        <end position="114"/>
    </location>
</feature>
<dbReference type="AlphaFoldDB" id="A0AAD4NIE6"/>
<feature type="domain" description="C2" evidence="4">
    <location>
        <begin position="226"/>
        <end position="351"/>
    </location>
</feature>
<dbReference type="Gene3D" id="2.30.42.10">
    <property type="match status" value="1"/>
</dbReference>
<comment type="subcellular location">
    <subcellularLocation>
        <location evidence="2">Synapse</location>
    </subcellularLocation>
</comment>
<dbReference type="Pfam" id="PF00168">
    <property type="entry name" value="C2"/>
    <property type="match status" value="1"/>
</dbReference>
<evidence type="ECO:0000256" key="2">
    <source>
        <dbReference type="ARBA" id="ARBA00034103"/>
    </source>
</evidence>
<keyword evidence="1" id="KW-0770">Synapse</keyword>
<evidence type="ECO:0000313" key="6">
    <source>
        <dbReference type="EMBL" id="KAI1726202.1"/>
    </source>
</evidence>
<dbReference type="SMART" id="SM00228">
    <property type="entry name" value="PDZ"/>
    <property type="match status" value="1"/>
</dbReference>
<dbReference type="PANTHER" id="PTHR12157">
    <property type="entry name" value="REGULATING SYNAPTIC MEMBRANE EXOCYTOSIS PROTEIN"/>
    <property type="match status" value="1"/>
</dbReference>
<keyword evidence="7" id="KW-1185">Reference proteome</keyword>
<dbReference type="Proteomes" id="UP001201812">
    <property type="component" value="Unassembled WGS sequence"/>
</dbReference>
<gene>
    <name evidence="6" type="ORF">DdX_02904</name>
</gene>
<dbReference type="EMBL" id="JAKKPZ010000002">
    <property type="protein sequence ID" value="KAI1726202.1"/>
    <property type="molecule type" value="Genomic_DNA"/>
</dbReference>
<dbReference type="InterPro" id="IPR000008">
    <property type="entry name" value="C2_dom"/>
</dbReference>
<protein>
    <submittedName>
        <fullName evidence="6">C2 domain-containing protein</fullName>
    </submittedName>
</protein>
<proteinExistence type="predicted"/>
<evidence type="ECO:0000259" key="5">
    <source>
        <dbReference type="PROSITE" id="PS50106"/>
    </source>
</evidence>
<dbReference type="InterPro" id="IPR039032">
    <property type="entry name" value="Rim-like"/>
</dbReference>
<dbReference type="CDD" id="cd06714">
    <property type="entry name" value="PDZ_RIM-like"/>
    <property type="match status" value="1"/>
</dbReference>
<sequence length="423" mass="47602">MNNIHQQPNVRRARNKSGGEIKRILLTRKYKHENFFKDLGIRVTGGKRLRSGDLGAFITAINRNKALETLGQLQEGDQVLEWNGVLLGGKTFEEVERIITASTGEIEIIVKSHNRTKGSNSTGDTEDGVALYDAVNREQSSANLNSSQRALKSAKMNVNSLKEAPPIPAHRPNYSSQTQYSRSDDSPESNREPDPSPMRNSNMNAANAAMALNYHRMNGSRMGGDIGGHLQVSLSYDHFNAILMVRVISARGLRCREYNNSTIVLPNPFVKIYLLPGRKVANKRRTKYIPSSADPEWNQTVDYLINSEDLPNHYLELTVWDYDKYNDNICLGQIVIRFSDPSLTYNVPRWYPLEQISTNAIQIISTDDQTNYASLGDGRRLQIGQRRQNQSSLPNRTNGVYHDQQLYSDYPANLDAIGYPAIA</sequence>
<dbReference type="SUPFAM" id="SSF49562">
    <property type="entry name" value="C2 domain (Calcium/lipid-binding domain, CaLB)"/>
    <property type="match status" value="1"/>
</dbReference>
<dbReference type="InterPro" id="IPR036034">
    <property type="entry name" value="PDZ_sf"/>
</dbReference>
<accession>A0AAD4NIE6</accession>
<name>A0AAD4NIE6_9BILA</name>
<dbReference type="GO" id="GO:0031267">
    <property type="term" value="F:small GTPase binding"/>
    <property type="evidence" value="ECO:0007669"/>
    <property type="project" value="InterPro"/>
</dbReference>